<evidence type="ECO:0000256" key="1">
    <source>
        <dbReference type="ARBA" id="ARBA00022670"/>
    </source>
</evidence>
<gene>
    <name evidence="7" type="ORF">LSAT_V11C100049630</name>
</gene>
<protein>
    <recommendedName>
        <fullName evidence="6">Integrase catalytic domain-containing protein</fullName>
    </recommendedName>
</protein>
<feature type="domain" description="Integrase catalytic" evidence="6">
    <location>
        <begin position="649"/>
        <end position="825"/>
    </location>
</feature>
<dbReference type="GO" id="GO:0003676">
    <property type="term" value="F:nucleic acid binding"/>
    <property type="evidence" value="ECO:0007669"/>
    <property type="project" value="InterPro"/>
</dbReference>
<feature type="compositionally biased region" description="Acidic residues" evidence="5">
    <location>
        <begin position="1046"/>
        <end position="1055"/>
    </location>
</feature>
<feature type="region of interest" description="Disordered" evidence="5">
    <location>
        <begin position="956"/>
        <end position="1055"/>
    </location>
</feature>
<keyword evidence="1" id="KW-0645">Protease</keyword>
<dbReference type="InterPro" id="IPR039537">
    <property type="entry name" value="Retrotran_Ty1/copia-like"/>
</dbReference>
<name>A0A9R1WQV1_LACSA</name>
<dbReference type="InterPro" id="IPR025724">
    <property type="entry name" value="GAG-pre-integrase_dom"/>
</dbReference>
<dbReference type="Pfam" id="PF13976">
    <property type="entry name" value="gag_pre-integrs"/>
    <property type="match status" value="1"/>
</dbReference>
<dbReference type="PROSITE" id="PS50994">
    <property type="entry name" value="INTEGRASE"/>
    <property type="match status" value="1"/>
</dbReference>
<feature type="compositionally biased region" description="Basic and acidic residues" evidence="5">
    <location>
        <begin position="1028"/>
        <end position="1043"/>
    </location>
</feature>
<comment type="caution">
    <text evidence="7">The sequence shown here is derived from an EMBL/GenBank/DDBJ whole genome shotgun (WGS) entry which is preliminary data.</text>
</comment>
<dbReference type="GO" id="GO:0046872">
    <property type="term" value="F:metal ion binding"/>
    <property type="evidence" value="ECO:0007669"/>
    <property type="project" value="UniProtKB-KW"/>
</dbReference>
<dbReference type="GO" id="GO:0015074">
    <property type="term" value="P:DNA integration"/>
    <property type="evidence" value="ECO:0007669"/>
    <property type="project" value="InterPro"/>
</dbReference>
<evidence type="ECO:0000313" key="8">
    <source>
        <dbReference type="Proteomes" id="UP000235145"/>
    </source>
</evidence>
<evidence type="ECO:0000256" key="2">
    <source>
        <dbReference type="ARBA" id="ARBA00022723"/>
    </source>
</evidence>
<dbReference type="InterPro" id="IPR054722">
    <property type="entry name" value="PolX-like_BBD"/>
</dbReference>
<dbReference type="PANTHER" id="PTHR42648:SF18">
    <property type="entry name" value="RETROTRANSPOSON, UNCLASSIFIED-LIKE PROTEIN"/>
    <property type="match status" value="1"/>
</dbReference>
<feature type="compositionally biased region" description="Polar residues" evidence="5">
    <location>
        <begin position="388"/>
        <end position="399"/>
    </location>
</feature>
<evidence type="ECO:0000259" key="6">
    <source>
        <dbReference type="PROSITE" id="PS50994"/>
    </source>
</evidence>
<keyword evidence="4" id="KW-0378">Hydrolase</keyword>
<proteinExistence type="predicted"/>
<accession>A0A9R1WQV1</accession>
<feature type="compositionally biased region" description="Polar residues" evidence="5">
    <location>
        <begin position="974"/>
        <end position="989"/>
    </location>
</feature>
<keyword evidence="3" id="KW-0064">Aspartyl protease</keyword>
<dbReference type="Gene3D" id="3.30.420.10">
    <property type="entry name" value="Ribonuclease H-like superfamily/Ribonuclease H"/>
    <property type="match status" value="1"/>
</dbReference>
<feature type="compositionally biased region" description="Basic and acidic residues" evidence="5">
    <location>
        <begin position="400"/>
        <end position="426"/>
    </location>
</feature>
<evidence type="ECO:0000256" key="5">
    <source>
        <dbReference type="SAM" id="MobiDB-lite"/>
    </source>
</evidence>
<dbReference type="CDD" id="cd09272">
    <property type="entry name" value="RNase_HI_RT_Ty1"/>
    <property type="match status" value="1"/>
</dbReference>
<dbReference type="SUPFAM" id="SSF53098">
    <property type="entry name" value="Ribonuclease H-like"/>
    <property type="match status" value="1"/>
</dbReference>
<sequence>MQTRLANSNLTDQLGRVSSKSEERRIWIEQKEAELVRAKDESIYLQRDNLKLLKQRNVFCLISKRLYTNIAQLHLNCEIGKKIHKMILPFLEFKEDDVIAECESEVSSEETSMSYRLGLDKIETFIDSKEHKSMLKDILDENDRLKIKTETIQTFDESNAKIVKDNKINLDNSSEFDVECEMSEISVEDVVDCSKVKGRYIPEPINKPSCFDIPSTSGTKDVPEEPFDEPGVPIKREEPKCLLKRQEAPKVQTKESIEEGKTTATQKEKPKASFNVHKSQKELAKQKRLRNQRYASNLNERKRHWNSQNPNYKPPRKETMDKGKEQMKENLSPNSFYSESQNRKSSLGAEHTFGPKTRFGPRPSFGPKTRFGPRPSFGPKTRFGPQPSFGSNSGYGSSKSQDETNSLKDIKGKGKLESDSEKENKKSSTKPRNQTKNTKPSKATPKDTLKFKKDKTKIKVISDEQFDDKWYIDSGCSRHMTGRKEELREFRSLKDGGFVKFGNNSYGTIKGYGMITNGDFSIRKVAYVEGLQHNLISVSQLVMGTGLKVSFDDKGSKIFEKQTKKVLLKSARKGEMYPLNLNPIRGTPAICLLSKANTDESWLWHRRLSHLNFKDINKLVIGDHVRGLPLLMFDKEHLCAACEMGKQIRKSHPTRINTKIVEALELLHIDLCGPSAIESIDGSKYILVIVDDFSRFTWVFFLKQKSNATPKLKMFIKKVEVQLKKTVRNIRSDNGLEFKNKDFEDFLAYKGITHNFSAPYTPQQNGIVERRNRSLCEAARTMLSYASLPLYFWVDAIAAACYTQNRSLLNKRFSITPYEILNNRKPNVKFFHIFGSRCFIFNSKENRNKFDVKADEGIFLGYSLSSKAYRVLNKRSKRIKETYYVTFDDNYMKKVQRTESASEDIFPEFGQVSVPISNLFEEYIRLFDEPEKAINSEATAADNKVDNLKKVIDEATKTMESEPPTPTSSTSSSNKDSTFQGESSTTSKISEVPVEGENPISSLKSKKSAEDKGFTSPIEGEIPTADSAEDKGFTSPVEGEKASDSSTDEGEGGQSDVEIEVEAELNPEYDPSYPPLVKWTKDHPKEQIIGETSKSVLTRSQLKAKQTALFSKVEFYASVVGLKWVFRNKLDKEGNVIRNKARLVVKGYCQEEGIDYEENFAPVARLESVRIFLAYAAHKNFKVFQMDVKCAFLNGELEETVYVEQPPGFVNEKYPDHCYVLDKAVYGLKQAPRAWYETFTRFLKLSKFKQGSVDPTFFRKKEGEHLMIVQIYVDDIIFGSTNPSLIAEFRKLMETKFEMSTMGPINFFLGLNIRQGPEGIFINQEAYTKNLLTKFGMKGDSKVKVPMAFGTKLTPSLEKPAVDITLYRQMIGSLMYLTASRPDIMFSVCYCARFQANPREPHMLVVKNSFRYPKKISSLGLWYPARSGFFIQAFSDADLGGCRLDRKSTTGGCQFLDGKLVSWQSKKQTCVSLSTVEAEYIAAASCTSQVVWIQSQLRDYGLSMKNIPLYCDSEIAIRICHNPMQHSKTRHIALRYHFIKDHVEDGNVEVHFVRSADQLADIFTKALPEATFNKILQGLGMMEGESVPNP</sequence>
<dbReference type="PANTHER" id="PTHR42648">
    <property type="entry name" value="TRANSPOSASE, PUTATIVE-RELATED"/>
    <property type="match status" value="1"/>
</dbReference>
<dbReference type="SUPFAM" id="SSF56672">
    <property type="entry name" value="DNA/RNA polymerases"/>
    <property type="match status" value="1"/>
</dbReference>
<dbReference type="InterPro" id="IPR012337">
    <property type="entry name" value="RNaseH-like_sf"/>
</dbReference>
<dbReference type="GO" id="GO:0004190">
    <property type="term" value="F:aspartic-type endopeptidase activity"/>
    <property type="evidence" value="ECO:0007669"/>
    <property type="project" value="UniProtKB-KW"/>
</dbReference>
<feature type="compositionally biased region" description="Basic and acidic residues" evidence="5">
    <location>
        <begin position="234"/>
        <end position="271"/>
    </location>
</feature>
<feature type="region of interest" description="Disordered" evidence="5">
    <location>
        <begin position="211"/>
        <end position="450"/>
    </location>
</feature>
<dbReference type="InterPro" id="IPR013103">
    <property type="entry name" value="RVT_2"/>
</dbReference>
<dbReference type="GO" id="GO:0006508">
    <property type="term" value="P:proteolysis"/>
    <property type="evidence" value="ECO:0007669"/>
    <property type="project" value="UniProtKB-KW"/>
</dbReference>
<dbReference type="Pfam" id="PF22936">
    <property type="entry name" value="Pol_BBD"/>
    <property type="match status" value="1"/>
</dbReference>
<feature type="compositionally biased region" description="Basic and acidic residues" evidence="5">
    <location>
        <begin position="315"/>
        <end position="328"/>
    </location>
</feature>
<evidence type="ECO:0000256" key="3">
    <source>
        <dbReference type="ARBA" id="ARBA00022750"/>
    </source>
</evidence>
<evidence type="ECO:0000313" key="7">
    <source>
        <dbReference type="EMBL" id="KAJ0227036.1"/>
    </source>
</evidence>
<dbReference type="EMBL" id="NBSK02000001">
    <property type="protein sequence ID" value="KAJ0227036.1"/>
    <property type="molecule type" value="Genomic_DNA"/>
</dbReference>
<feature type="compositionally biased region" description="Polar residues" evidence="5">
    <location>
        <begin position="329"/>
        <end position="345"/>
    </location>
</feature>
<dbReference type="InterPro" id="IPR043502">
    <property type="entry name" value="DNA/RNA_pol_sf"/>
</dbReference>
<feature type="compositionally biased region" description="Polar residues" evidence="5">
    <location>
        <begin position="431"/>
        <end position="441"/>
    </location>
</feature>
<dbReference type="InterPro" id="IPR036397">
    <property type="entry name" value="RNaseH_sf"/>
</dbReference>
<reference evidence="7 8" key="1">
    <citation type="journal article" date="2017" name="Nat. Commun.">
        <title>Genome assembly with in vitro proximity ligation data and whole-genome triplication in lettuce.</title>
        <authorList>
            <person name="Reyes-Chin-Wo S."/>
            <person name="Wang Z."/>
            <person name="Yang X."/>
            <person name="Kozik A."/>
            <person name="Arikit S."/>
            <person name="Song C."/>
            <person name="Xia L."/>
            <person name="Froenicke L."/>
            <person name="Lavelle D.O."/>
            <person name="Truco M.J."/>
            <person name="Xia R."/>
            <person name="Zhu S."/>
            <person name="Xu C."/>
            <person name="Xu H."/>
            <person name="Xu X."/>
            <person name="Cox K."/>
            <person name="Korf I."/>
            <person name="Meyers B.C."/>
            <person name="Michelmore R.W."/>
        </authorList>
    </citation>
    <scope>NUCLEOTIDE SEQUENCE [LARGE SCALE GENOMIC DNA]</scope>
    <source>
        <strain evidence="8">cv. Salinas</strain>
        <tissue evidence="7">Seedlings</tissue>
    </source>
</reference>
<keyword evidence="8" id="KW-1185">Reference proteome</keyword>
<dbReference type="Pfam" id="PF07727">
    <property type="entry name" value="RVT_2"/>
    <property type="match status" value="1"/>
</dbReference>
<dbReference type="Proteomes" id="UP000235145">
    <property type="component" value="Unassembled WGS sequence"/>
</dbReference>
<dbReference type="Pfam" id="PF00665">
    <property type="entry name" value="rve"/>
    <property type="match status" value="1"/>
</dbReference>
<evidence type="ECO:0000256" key="4">
    <source>
        <dbReference type="ARBA" id="ARBA00022801"/>
    </source>
</evidence>
<dbReference type="InterPro" id="IPR001584">
    <property type="entry name" value="Integrase_cat-core"/>
</dbReference>
<keyword evidence="2" id="KW-0479">Metal-binding</keyword>
<dbReference type="Pfam" id="PF25597">
    <property type="entry name" value="SH3_retrovirus"/>
    <property type="match status" value="1"/>
</dbReference>
<organism evidence="7 8">
    <name type="scientific">Lactuca sativa</name>
    <name type="common">Garden lettuce</name>
    <dbReference type="NCBI Taxonomy" id="4236"/>
    <lineage>
        <taxon>Eukaryota</taxon>
        <taxon>Viridiplantae</taxon>
        <taxon>Streptophyta</taxon>
        <taxon>Embryophyta</taxon>
        <taxon>Tracheophyta</taxon>
        <taxon>Spermatophyta</taxon>
        <taxon>Magnoliopsida</taxon>
        <taxon>eudicotyledons</taxon>
        <taxon>Gunneridae</taxon>
        <taxon>Pentapetalae</taxon>
        <taxon>asterids</taxon>
        <taxon>campanulids</taxon>
        <taxon>Asterales</taxon>
        <taxon>Asteraceae</taxon>
        <taxon>Cichorioideae</taxon>
        <taxon>Cichorieae</taxon>
        <taxon>Lactucinae</taxon>
        <taxon>Lactuca</taxon>
    </lineage>
</organism>
<dbReference type="InterPro" id="IPR057670">
    <property type="entry name" value="SH3_retrovirus"/>
</dbReference>